<dbReference type="InterPro" id="IPR000914">
    <property type="entry name" value="SBP_5_dom"/>
</dbReference>
<dbReference type="GO" id="GO:0015833">
    <property type="term" value="P:peptide transport"/>
    <property type="evidence" value="ECO:0007669"/>
    <property type="project" value="TreeGrafter"/>
</dbReference>
<gene>
    <name evidence="4" type="ORF">CP975_23120</name>
</gene>
<feature type="chain" id="PRO_5038548112" evidence="2">
    <location>
        <begin position="26"/>
        <end position="833"/>
    </location>
</feature>
<evidence type="ECO:0000313" key="5">
    <source>
        <dbReference type="Proteomes" id="UP000326553"/>
    </source>
</evidence>
<dbReference type="Pfam" id="PF00496">
    <property type="entry name" value="SBP_bac_5"/>
    <property type="match status" value="2"/>
</dbReference>
<feature type="signal peptide" evidence="2">
    <location>
        <begin position="1"/>
        <end position="25"/>
    </location>
</feature>
<keyword evidence="5" id="KW-1185">Reference proteome</keyword>
<dbReference type="CDD" id="cd08501">
    <property type="entry name" value="PBP2_Lpqw"/>
    <property type="match status" value="1"/>
</dbReference>
<feature type="domain" description="Solute-binding protein family 5" evidence="3">
    <location>
        <begin position="322"/>
        <end position="455"/>
    </location>
</feature>
<feature type="region of interest" description="Disordered" evidence="1">
    <location>
        <begin position="527"/>
        <end position="645"/>
    </location>
</feature>
<feature type="compositionally biased region" description="Low complexity" evidence="1">
    <location>
        <begin position="628"/>
        <end position="645"/>
    </location>
</feature>
<dbReference type="PANTHER" id="PTHR30290:SF65">
    <property type="entry name" value="MONOACYL PHOSPHATIDYLINOSITOL TETRAMANNOSIDE-BINDING PROTEIN LPQW-RELATED"/>
    <property type="match status" value="1"/>
</dbReference>
<keyword evidence="2" id="KW-0732">Signal</keyword>
<dbReference type="PROSITE" id="PS51257">
    <property type="entry name" value="PROKAR_LIPOPROTEIN"/>
    <property type="match status" value="1"/>
</dbReference>
<protein>
    <submittedName>
        <fullName evidence="4">ABC transporter family substrate-binding protein</fullName>
    </submittedName>
</protein>
<dbReference type="Gene3D" id="3.10.105.10">
    <property type="entry name" value="Dipeptide-binding Protein, Domain 3"/>
    <property type="match status" value="2"/>
</dbReference>
<evidence type="ECO:0000256" key="2">
    <source>
        <dbReference type="SAM" id="SignalP"/>
    </source>
</evidence>
<dbReference type="GO" id="GO:1904680">
    <property type="term" value="F:peptide transmembrane transporter activity"/>
    <property type="evidence" value="ECO:0007669"/>
    <property type="project" value="TreeGrafter"/>
</dbReference>
<dbReference type="RefSeq" id="WP_055530793.1">
    <property type="nucleotide sequence ID" value="NZ_CP023695.1"/>
</dbReference>
<feature type="region of interest" description="Disordered" evidence="1">
    <location>
        <begin position="448"/>
        <end position="505"/>
    </location>
</feature>
<dbReference type="SUPFAM" id="SSF53850">
    <property type="entry name" value="Periplasmic binding protein-like II"/>
    <property type="match status" value="3"/>
</dbReference>
<feature type="domain" description="Solute-binding protein family 5" evidence="3">
    <location>
        <begin position="114"/>
        <end position="280"/>
    </location>
</feature>
<dbReference type="InterPro" id="IPR039424">
    <property type="entry name" value="SBP_5"/>
</dbReference>
<sequence length="833" mass="88038">MSHDRVRARSVVFLATGVLALPTLAGCSSNDEAGRPTAGQDVAPAARDMVADGGTMSWALDALPETLNTFQADADAGTSRVAGAVLPSLFRLDAQGRTQRNADFLESAKVVEREPQQVVLYKLNQQAVWSDGREIGADDFAAQWRALSGKDTAYWTARNAGYDRIEKIERGANNLEVRVTFARPYADWRALFSPLYPKQVMGSPDTFNDGARRKLKVTAGPFALADIDRRAGEVTLGRNPRWWGRPAKLDKLVLREVPRTGRAEALAKGKVDLAEIDSTEAGRITLAGRDKGGGQGPLAHGPGAQLTPAKALRSWAIVNGSDEEAAAAEAEAREATRTAVKKYANEQAGLSGYVVRKSLEPAYTQLALNGSEGPLADDRVRRAVARALDREALAEAVLKPLGLPAEPVGSHLALAGQQAYADNSGALGEQDTAEARALLADAGWTPGGALKDKLKEKKPKTAGGEAGTESGEGSGQEGQDGQDTDDGTYIVGEDDGKPADNSTYVLAPGPAAAYQRAALTRQADVLGLPGEADTTTDAKKKTDAKQKAAVKKAAAKKAAAEKAAAKKKSTKKNSTKKNSPKNKNVKKNSAEKVSAKKKDAADHTGPHDERKSAVKSSARDQAKGGAPGAYAPKGTAAPAAAVGGPLAKDGKPLTLRFVLPSGEGSESLRTVADRISRMLERIGVRTETAKVSDTSYFKDHIASGQYDLALYSWPASAFPATDARPIFAKPVPAADGSLNVEQNYTRVGTDHIDQLFDQAMGELDEETSRSLVRKADARIWAEAGSIPLYQRPQLMAARPNLANAGAFGFQAPHYEDIGFLKPGAKPSGSPSAK</sequence>
<evidence type="ECO:0000259" key="3">
    <source>
        <dbReference type="Pfam" id="PF00496"/>
    </source>
</evidence>
<dbReference type="AlphaFoldDB" id="A0A5J6HIK8"/>
<feature type="compositionally biased region" description="Gly residues" evidence="1">
    <location>
        <begin position="464"/>
        <end position="478"/>
    </location>
</feature>
<dbReference type="KEGG" id="salw:CP975_23120"/>
<dbReference type="Gene3D" id="3.90.76.10">
    <property type="entry name" value="Dipeptide-binding Protein, Domain 1"/>
    <property type="match status" value="1"/>
</dbReference>
<dbReference type="Gene3D" id="3.40.190.10">
    <property type="entry name" value="Periplasmic binding protein-like II"/>
    <property type="match status" value="1"/>
</dbReference>
<accession>A0A5J6HIK8</accession>
<feature type="compositionally biased region" description="Basic and acidic residues" evidence="1">
    <location>
        <begin position="588"/>
        <end position="622"/>
    </location>
</feature>
<dbReference type="Proteomes" id="UP000326553">
    <property type="component" value="Chromosome"/>
</dbReference>
<evidence type="ECO:0000313" key="4">
    <source>
        <dbReference type="EMBL" id="QEV20026.1"/>
    </source>
</evidence>
<reference evidence="4 5" key="1">
    <citation type="submission" date="2017-09" db="EMBL/GenBank/DDBJ databases">
        <authorList>
            <person name="Lee N."/>
            <person name="Cho B.-K."/>
        </authorList>
    </citation>
    <scope>NUCLEOTIDE SEQUENCE [LARGE SCALE GENOMIC DNA]</scope>
    <source>
        <strain evidence="4 5">ATCC 12461</strain>
    </source>
</reference>
<dbReference type="OrthoDB" id="7888869at2"/>
<evidence type="ECO:0000256" key="1">
    <source>
        <dbReference type="SAM" id="MobiDB-lite"/>
    </source>
</evidence>
<dbReference type="EMBL" id="CP023695">
    <property type="protein sequence ID" value="QEV20026.1"/>
    <property type="molecule type" value="Genomic_DNA"/>
</dbReference>
<dbReference type="PANTHER" id="PTHR30290">
    <property type="entry name" value="PERIPLASMIC BINDING COMPONENT OF ABC TRANSPORTER"/>
    <property type="match status" value="1"/>
</dbReference>
<proteinExistence type="predicted"/>
<name>A0A5J6HIK8_STRAD</name>
<feature type="compositionally biased region" description="Basic residues" evidence="1">
    <location>
        <begin position="565"/>
        <end position="586"/>
    </location>
</feature>
<organism evidence="4 5">
    <name type="scientific">Streptomyces alboniger</name>
    <dbReference type="NCBI Taxonomy" id="132473"/>
    <lineage>
        <taxon>Bacteria</taxon>
        <taxon>Bacillati</taxon>
        <taxon>Actinomycetota</taxon>
        <taxon>Actinomycetes</taxon>
        <taxon>Kitasatosporales</taxon>
        <taxon>Streptomycetaceae</taxon>
        <taxon>Streptomyces</taxon>
        <taxon>Streptomyces aurantiacus group</taxon>
    </lineage>
</organism>
<feature type="compositionally biased region" description="Basic and acidic residues" evidence="1">
    <location>
        <begin position="536"/>
        <end position="546"/>
    </location>
</feature>